<evidence type="ECO:0000313" key="8">
    <source>
        <dbReference type="Proteomes" id="UP000825933"/>
    </source>
</evidence>
<dbReference type="GO" id="GO:0043190">
    <property type="term" value="C:ATP-binding cassette (ABC) transporter complex"/>
    <property type="evidence" value="ECO:0007669"/>
    <property type="project" value="InterPro"/>
</dbReference>
<protein>
    <submittedName>
        <fullName evidence="7">Cobalt ECF transporter T component CbiQ</fullName>
    </submittedName>
</protein>
<dbReference type="RefSeq" id="WP_048190100.1">
    <property type="nucleotide sequence ID" value="NZ_JAIOUQ010000007.1"/>
</dbReference>
<keyword evidence="3 6" id="KW-0812">Transmembrane</keyword>
<feature type="transmembrane region" description="Helical" evidence="6">
    <location>
        <begin position="109"/>
        <end position="130"/>
    </location>
</feature>
<keyword evidence="2" id="KW-1003">Cell membrane</keyword>
<dbReference type="InterPro" id="IPR052770">
    <property type="entry name" value="Cobalt_transport_CbiQ"/>
</dbReference>
<dbReference type="CDD" id="cd16914">
    <property type="entry name" value="EcfT"/>
    <property type="match status" value="1"/>
</dbReference>
<gene>
    <name evidence="7" type="primary">cbiQ</name>
    <name evidence="7" type="ORF">K8N75_07010</name>
</gene>
<organism evidence="7 8">
    <name type="scientific">Methanobacterium spitsbergense</name>
    <dbReference type="NCBI Taxonomy" id="2874285"/>
    <lineage>
        <taxon>Archaea</taxon>
        <taxon>Methanobacteriati</taxon>
        <taxon>Methanobacteriota</taxon>
        <taxon>Methanomada group</taxon>
        <taxon>Methanobacteria</taxon>
        <taxon>Methanobacteriales</taxon>
        <taxon>Methanobacteriaceae</taxon>
        <taxon>Methanobacterium</taxon>
    </lineage>
</organism>
<reference evidence="8" key="1">
    <citation type="journal article" date="2022" name="Microbiol. Resour. Announc.">
        <title>Draft Genome Sequence of a Methanogenic Archaeon from West Spitsbergen Permafrost.</title>
        <authorList>
            <person name="Trubitsyn V."/>
            <person name="Rivkina E."/>
            <person name="Shcherbakova V."/>
        </authorList>
    </citation>
    <scope>NUCLEOTIDE SEQUENCE [LARGE SCALE GENOMIC DNA]</scope>
    <source>
        <strain evidence="8">VT</strain>
    </source>
</reference>
<dbReference type="Proteomes" id="UP000825933">
    <property type="component" value="Unassembled WGS sequence"/>
</dbReference>
<proteinExistence type="predicted"/>
<name>A0A8T5UV33_9EURY</name>
<keyword evidence="5 6" id="KW-0472">Membrane</keyword>
<dbReference type="InterPro" id="IPR003339">
    <property type="entry name" value="ABC/ECF_trnsptr_transmembrane"/>
</dbReference>
<evidence type="ECO:0000256" key="6">
    <source>
        <dbReference type="SAM" id="Phobius"/>
    </source>
</evidence>
<keyword evidence="4 6" id="KW-1133">Transmembrane helix</keyword>
<dbReference type="Pfam" id="PF02361">
    <property type="entry name" value="CbiQ"/>
    <property type="match status" value="1"/>
</dbReference>
<dbReference type="NCBIfam" id="TIGR02454">
    <property type="entry name" value="ECF_T_CbiQ"/>
    <property type="match status" value="1"/>
</dbReference>
<evidence type="ECO:0000256" key="4">
    <source>
        <dbReference type="ARBA" id="ARBA00022989"/>
    </source>
</evidence>
<evidence type="ECO:0000313" key="7">
    <source>
        <dbReference type="EMBL" id="MBZ2165786.1"/>
    </source>
</evidence>
<evidence type="ECO:0000256" key="5">
    <source>
        <dbReference type="ARBA" id="ARBA00023136"/>
    </source>
</evidence>
<dbReference type="AlphaFoldDB" id="A0A8T5UV33"/>
<keyword evidence="8" id="KW-1185">Reference proteome</keyword>
<accession>A0A8T5UV33</accession>
<evidence type="ECO:0000256" key="3">
    <source>
        <dbReference type="ARBA" id="ARBA00022692"/>
    </source>
</evidence>
<sequence length="258" mass="29607">MERTLDDYAHSNGLKNTNPSFKVLFALLTMIICVISTSPVIPLIITFLMMFLIIFWAKIPFKFYLKFISIPLFFGIMTFLFMALFFGMVDPWFKINLINVIVYKDGFNLGALVFARILGGFSCLGFLALTTPMTEIFSLLEGFKIPLVILEIAMMMYRYIFVFLEEATNMYQSQKTRLGYLSFKGSFKSLGILASNLFIRTWMRGEQVYISMESRCYDGSIKTFKTQNSISTKNMALLVSFEFLLIIGTYLTAGFKIL</sequence>
<feature type="transmembrane region" description="Helical" evidence="6">
    <location>
        <begin position="63"/>
        <end position="89"/>
    </location>
</feature>
<comment type="subcellular location">
    <subcellularLocation>
        <location evidence="1">Cell membrane</location>
        <topology evidence="1">Multi-pass membrane protein</topology>
    </subcellularLocation>
</comment>
<evidence type="ECO:0000256" key="2">
    <source>
        <dbReference type="ARBA" id="ARBA00022475"/>
    </source>
</evidence>
<dbReference type="PANTHER" id="PTHR43723:SF1">
    <property type="entry name" value="COBALT TRANSPORT PROTEIN CBIQ"/>
    <property type="match status" value="1"/>
</dbReference>
<feature type="transmembrane region" description="Helical" evidence="6">
    <location>
        <begin position="23"/>
        <end position="56"/>
    </location>
</feature>
<dbReference type="GO" id="GO:0006824">
    <property type="term" value="P:cobalt ion transport"/>
    <property type="evidence" value="ECO:0007669"/>
    <property type="project" value="InterPro"/>
</dbReference>
<dbReference type="PANTHER" id="PTHR43723">
    <property type="entry name" value="COBALT TRANSPORT PROTEIN CBIQ"/>
    <property type="match status" value="1"/>
</dbReference>
<feature type="transmembrane region" description="Helical" evidence="6">
    <location>
        <begin position="235"/>
        <end position="255"/>
    </location>
</feature>
<feature type="transmembrane region" description="Helical" evidence="6">
    <location>
        <begin position="142"/>
        <end position="160"/>
    </location>
</feature>
<dbReference type="EMBL" id="JAIOUQ010000007">
    <property type="protein sequence ID" value="MBZ2165786.1"/>
    <property type="molecule type" value="Genomic_DNA"/>
</dbReference>
<comment type="caution">
    <text evidence="7">The sequence shown here is derived from an EMBL/GenBank/DDBJ whole genome shotgun (WGS) entry which is preliminary data.</text>
</comment>
<evidence type="ECO:0000256" key="1">
    <source>
        <dbReference type="ARBA" id="ARBA00004651"/>
    </source>
</evidence>
<dbReference type="InterPro" id="IPR012809">
    <property type="entry name" value="ECF_CbiQ"/>
</dbReference>